<evidence type="ECO:0000313" key="2">
    <source>
        <dbReference type="Proteomes" id="UP000231019"/>
    </source>
</evidence>
<sequence>MKLYIPLAFRHGAGVYMRILQAKPFVEPEYYLNSAPKLSFDFNFSEDFYQYYHENPQEKVRSENFFSARAFHVLQDLLPLNYHEIFTLFDPKTDTFMGYHVGAARINYSKEYPTYSEIISELPAEVHFFHKFPDVSFPLVTETFVKRVHEKNLEGVRFILKWDGQRVIGLSYD</sequence>
<gene>
    <name evidence="1" type="ORF">COW36_04725</name>
</gene>
<organism evidence="1 2">
    <name type="scientific">bacterium (Candidatus Blackallbacteria) CG17_big_fil_post_rev_8_21_14_2_50_48_46</name>
    <dbReference type="NCBI Taxonomy" id="2014261"/>
    <lineage>
        <taxon>Bacteria</taxon>
        <taxon>Candidatus Blackallbacteria</taxon>
    </lineage>
</organism>
<dbReference type="EMBL" id="PFFQ01000012">
    <property type="protein sequence ID" value="PIW18599.1"/>
    <property type="molecule type" value="Genomic_DNA"/>
</dbReference>
<dbReference type="Proteomes" id="UP000231019">
    <property type="component" value="Unassembled WGS sequence"/>
</dbReference>
<accession>A0A2M7G915</accession>
<dbReference type="AlphaFoldDB" id="A0A2M7G915"/>
<proteinExistence type="predicted"/>
<reference evidence="1 2" key="1">
    <citation type="submission" date="2017-09" db="EMBL/GenBank/DDBJ databases">
        <title>Depth-based differentiation of microbial function through sediment-hosted aquifers and enrichment of novel symbionts in the deep terrestrial subsurface.</title>
        <authorList>
            <person name="Probst A.J."/>
            <person name="Ladd B."/>
            <person name="Jarett J.K."/>
            <person name="Geller-Mcgrath D.E."/>
            <person name="Sieber C.M."/>
            <person name="Emerson J.B."/>
            <person name="Anantharaman K."/>
            <person name="Thomas B.C."/>
            <person name="Malmstrom R."/>
            <person name="Stieglmeier M."/>
            <person name="Klingl A."/>
            <person name="Woyke T."/>
            <person name="Ryan C.M."/>
            <person name="Banfield J.F."/>
        </authorList>
    </citation>
    <scope>NUCLEOTIDE SEQUENCE [LARGE SCALE GENOMIC DNA]</scope>
    <source>
        <strain evidence="1">CG17_big_fil_post_rev_8_21_14_2_50_48_46</strain>
    </source>
</reference>
<evidence type="ECO:0000313" key="1">
    <source>
        <dbReference type="EMBL" id="PIW18599.1"/>
    </source>
</evidence>
<protein>
    <submittedName>
        <fullName evidence="1">Uncharacterized protein</fullName>
    </submittedName>
</protein>
<comment type="caution">
    <text evidence="1">The sequence shown here is derived from an EMBL/GenBank/DDBJ whole genome shotgun (WGS) entry which is preliminary data.</text>
</comment>
<name>A0A2M7G915_9BACT</name>